<gene>
    <name evidence="2" type="ORF">LIP50_02795</name>
</gene>
<sequence>MDLRQLQYFITVADKKSINKSAQILYTTQPNVSKVISSLEKELDIKLFDRSNRGVKLTNKGKEVYDYANEILKNHKMILSLNKEQSRQTLNISSYPSNIMSEVICDYYNSYNNKTTINFIEGQIENITENVKCHKSEIGIIYTLKNKRSCFNNFLEYENLEYKEIATRKICLYVGKNNKFFNRENITIKELLTLKFVQRDKDIFSIENYLVHINKKIEMKKNINFVTNSDNLVFELLLRTDIATIGIDLKYSEYNNDAIKRLEIKDQLENVSIGFVKRKGENITSEAFKFIELLKTKI</sequence>
<dbReference type="PANTHER" id="PTHR30419">
    <property type="entry name" value="HTH-TYPE TRANSCRIPTIONAL REGULATOR YBHD"/>
    <property type="match status" value="1"/>
</dbReference>
<reference evidence="2 3" key="1">
    <citation type="submission" date="2021-10" db="EMBL/GenBank/DDBJ databases">
        <title>Collection of gut derived symbiotic bacterial strains cultured from healthy donors.</title>
        <authorList>
            <person name="Lin H."/>
            <person name="Littmann E."/>
            <person name="Claire K."/>
            <person name="Pamer E."/>
        </authorList>
    </citation>
    <scope>NUCLEOTIDE SEQUENCE [LARGE SCALE GENOMIC DNA]</scope>
    <source>
        <strain evidence="2 3">MSK.17.68</strain>
    </source>
</reference>
<dbReference type="SUPFAM" id="SSF53850">
    <property type="entry name" value="Periplasmic binding protein-like II"/>
    <property type="match status" value="1"/>
</dbReference>
<organism evidence="2 3">
    <name type="scientific">Intestinibacter bartlettii</name>
    <dbReference type="NCBI Taxonomy" id="261299"/>
    <lineage>
        <taxon>Bacteria</taxon>
        <taxon>Bacillati</taxon>
        <taxon>Bacillota</taxon>
        <taxon>Clostridia</taxon>
        <taxon>Peptostreptococcales</taxon>
        <taxon>Peptostreptococcaceae</taxon>
        <taxon>Intestinibacter</taxon>
    </lineage>
</organism>
<dbReference type="Gene3D" id="3.40.190.290">
    <property type="match status" value="1"/>
</dbReference>
<dbReference type="EMBL" id="JAJBMB010000002">
    <property type="protein sequence ID" value="MCB5445124.1"/>
    <property type="molecule type" value="Genomic_DNA"/>
</dbReference>
<name>A0ABS8CUH6_9FIRM</name>
<dbReference type="Proteomes" id="UP001299409">
    <property type="component" value="Unassembled WGS sequence"/>
</dbReference>
<dbReference type="InterPro" id="IPR000847">
    <property type="entry name" value="LysR_HTH_N"/>
</dbReference>
<dbReference type="Gene3D" id="1.10.10.10">
    <property type="entry name" value="Winged helix-like DNA-binding domain superfamily/Winged helix DNA-binding domain"/>
    <property type="match status" value="1"/>
</dbReference>
<dbReference type="PROSITE" id="PS50931">
    <property type="entry name" value="HTH_LYSR"/>
    <property type="match status" value="1"/>
</dbReference>
<dbReference type="PANTHER" id="PTHR30419:SF28">
    <property type="entry name" value="HTH-TYPE TRANSCRIPTIONAL REGULATOR BSDA"/>
    <property type="match status" value="1"/>
</dbReference>
<evidence type="ECO:0000313" key="3">
    <source>
        <dbReference type="Proteomes" id="UP001299409"/>
    </source>
</evidence>
<protein>
    <submittedName>
        <fullName evidence="2">LysR family transcriptional regulator</fullName>
    </submittedName>
</protein>
<dbReference type="InterPro" id="IPR050950">
    <property type="entry name" value="HTH-type_LysR_regulators"/>
</dbReference>
<keyword evidence="3" id="KW-1185">Reference proteome</keyword>
<evidence type="ECO:0000313" key="2">
    <source>
        <dbReference type="EMBL" id="MCB5445124.1"/>
    </source>
</evidence>
<dbReference type="InterPro" id="IPR036388">
    <property type="entry name" value="WH-like_DNA-bd_sf"/>
</dbReference>
<dbReference type="SUPFAM" id="SSF46785">
    <property type="entry name" value="Winged helix' DNA-binding domain"/>
    <property type="match status" value="1"/>
</dbReference>
<feature type="domain" description="HTH lysR-type" evidence="1">
    <location>
        <begin position="1"/>
        <end position="58"/>
    </location>
</feature>
<accession>A0ABS8CUH6</accession>
<dbReference type="RefSeq" id="WP_226914171.1">
    <property type="nucleotide sequence ID" value="NZ_BAABXU010000001.1"/>
</dbReference>
<dbReference type="Pfam" id="PF00126">
    <property type="entry name" value="HTH_1"/>
    <property type="match status" value="1"/>
</dbReference>
<dbReference type="InterPro" id="IPR036390">
    <property type="entry name" value="WH_DNA-bd_sf"/>
</dbReference>
<comment type="caution">
    <text evidence="2">The sequence shown here is derived from an EMBL/GenBank/DDBJ whole genome shotgun (WGS) entry which is preliminary data.</text>
</comment>
<dbReference type="PRINTS" id="PR00039">
    <property type="entry name" value="HTHLYSR"/>
</dbReference>
<proteinExistence type="predicted"/>
<evidence type="ECO:0000259" key="1">
    <source>
        <dbReference type="PROSITE" id="PS50931"/>
    </source>
</evidence>